<evidence type="ECO:0000313" key="3">
    <source>
        <dbReference type="Proteomes" id="UP000700706"/>
    </source>
</evidence>
<evidence type="ECO:0000259" key="1">
    <source>
        <dbReference type="Pfam" id="PF15919"/>
    </source>
</evidence>
<protein>
    <submittedName>
        <fullName evidence="2">Type II toxin-antitoxin system HicB family antitoxin</fullName>
    </submittedName>
</protein>
<name>A0A952KIC3_9PROT</name>
<dbReference type="InterPro" id="IPR035069">
    <property type="entry name" value="TTHA1013/TTHA0281-like"/>
</dbReference>
<accession>A0A952KIC3</accession>
<dbReference type="AlphaFoldDB" id="A0A952KIC3"/>
<feature type="domain" description="HicB-like antitoxin of toxin-antitoxin system" evidence="1">
    <location>
        <begin position="4"/>
        <end position="124"/>
    </location>
</feature>
<proteinExistence type="predicted"/>
<sequence>MRHYIALIHKEPGSDYGVSFPDLPGLVTAGTDLDEARAMAEEALALHLEGMAEDGDAVPEPSSLEDIMADAENRDGVAVLVPAPQQAVRSVRVNITVPEDVLAEIDRYAEGHGFTRSGFLVRAARDAIAGDRLETAA</sequence>
<gene>
    <name evidence="2" type="ORF">JF625_15900</name>
</gene>
<dbReference type="PANTHER" id="PTHR34504:SF2">
    <property type="entry name" value="UPF0150 PROTEIN SSL0259"/>
    <property type="match status" value="1"/>
</dbReference>
<dbReference type="GO" id="GO:0006355">
    <property type="term" value="P:regulation of DNA-templated transcription"/>
    <property type="evidence" value="ECO:0007669"/>
    <property type="project" value="InterPro"/>
</dbReference>
<organism evidence="2 3">
    <name type="scientific">Inquilinus limosus</name>
    <dbReference type="NCBI Taxonomy" id="171674"/>
    <lineage>
        <taxon>Bacteria</taxon>
        <taxon>Pseudomonadati</taxon>
        <taxon>Pseudomonadota</taxon>
        <taxon>Alphaproteobacteria</taxon>
        <taxon>Rhodospirillales</taxon>
        <taxon>Rhodospirillaceae</taxon>
        <taxon>Inquilinus</taxon>
    </lineage>
</organism>
<dbReference type="Gene3D" id="3.30.160.250">
    <property type="match status" value="1"/>
</dbReference>
<comment type="caution">
    <text evidence="2">The sequence shown here is derived from an EMBL/GenBank/DDBJ whole genome shotgun (WGS) entry which is preliminary data.</text>
</comment>
<dbReference type="PANTHER" id="PTHR34504">
    <property type="entry name" value="ANTITOXIN HICB"/>
    <property type="match status" value="1"/>
</dbReference>
<dbReference type="InterPro" id="IPR010985">
    <property type="entry name" value="Ribbon_hlx_hlx"/>
</dbReference>
<evidence type="ECO:0000313" key="2">
    <source>
        <dbReference type="EMBL" id="MBW8726621.1"/>
    </source>
</evidence>
<dbReference type="EMBL" id="JAEKLZ010000225">
    <property type="protein sequence ID" value="MBW8726621.1"/>
    <property type="molecule type" value="Genomic_DNA"/>
</dbReference>
<dbReference type="Pfam" id="PF15919">
    <property type="entry name" value="HicB_lk_antitox"/>
    <property type="match status" value="1"/>
</dbReference>
<reference evidence="2" key="1">
    <citation type="submission" date="2020-06" db="EMBL/GenBank/DDBJ databases">
        <title>Stable isotope informed genome-resolved metagenomics uncovers potential trophic interactions in rhizosphere soil.</title>
        <authorList>
            <person name="Starr E.P."/>
            <person name="Shi S."/>
            <person name="Blazewicz S.J."/>
            <person name="Koch B.J."/>
            <person name="Probst A.J."/>
            <person name="Hungate B.A."/>
            <person name="Pett-Ridge J."/>
            <person name="Firestone M.K."/>
            <person name="Banfield J.F."/>
        </authorList>
    </citation>
    <scope>NUCLEOTIDE SEQUENCE</scope>
    <source>
        <strain evidence="2">YM_69_17</strain>
    </source>
</reference>
<dbReference type="CDD" id="cd22231">
    <property type="entry name" value="RHH_NikR_HicB-like"/>
    <property type="match status" value="1"/>
</dbReference>
<dbReference type="SUPFAM" id="SSF143100">
    <property type="entry name" value="TTHA1013/TTHA0281-like"/>
    <property type="match status" value="1"/>
</dbReference>
<dbReference type="InterPro" id="IPR051404">
    <property type="entry name" value="TA_system_antitoxin"/>
</dbReference>
<dbReference type="InterPro" id="IPR031807">
    <property type="entry name" value="HicB-like"/>
</dbReference>
<dbReference type="Proteomes" id="UP000700706">
    <property type="component" value="Unassembled WGS sequence"/>
</dbReference>
<dbReference type="SUPFAM" id="SSF47598">
    <property type="entry name" value="Ribbon-helix-helix"/>
    <property type="match status" value="1"/>
</dbReference>